<comment type="caution">
    <text evidence="1">The sequence shown here is derived from an EMBL/GenBank/DDBJ whole genome shotgun (WGS) entry which is preliminary data.</text>
</comment>
<dbReference type="EMBL" id="DRZM01000103">
    <property type="protein sequence ID" value="HHP04798.1"/>
    <property type="molecule type" value="Genomic_DNA"/>
</dbReference>
<gene>
    <name evidence="1" type="ORF">ENM88_03500</name>
</gene>
<evidence type="ECO:0008006" key="2">
    <source>
        <dbReference type="Google" id="ProtNLM"/>
    </source>
</evidence>
<dbReference type="InterPro" id="IPR012347">
    <property type="entry name" value="Ferritin-like"/>
</dbReference>
<organism evidence="1">
    <name type="scientific">Thermofilum pendens</name>
    <dbReference type="NCBI Taxonomy" id="2269"/>
    <lineage>
        <taxon>Archaea</taxon>
        <taxon>Thermoproteota</taxon>
        <taxon>Thermoprotei</taxon>
        <taxon>Thermofilales</taxon>
        <taxon>Thermofilaceae</taxon>
        <taxon>Thermofilum</taxon>
    </lineage>
</organism>
<sequence length="165" mass="18149">MSRELAVRALRRAHALEEAAARFYEQVSRLVEAPSLAAALSFIAAESRNHARLIQLLFGTSEGCEGALGSAGERIIAELERAAAQLESGWRPTPVELAVLLRKLNDAERLAGEEIYAQIISKAFSLELSGVEQLLLEAVAEEEKFHYRIVEKVAAELEARARSNH</sequence>
<accession>A0A7J3X6I1</accession>
<dbReference type="Gene3D" id="1.20.1260.10">
    <property type="match status" value="1"/>
</dbReference>
<dbReference type="SUPFAM" id="SSF47240">
    <property type="entry name" value="Ferritin-like"/>
    <property type="match status" value="1"/>
</dbReference>
<dbReference type="InterPro" id="IPR009078">
    <property type="entry name" value="Ferritin-like_SF"/>
</dbReference>
<protein>
    <recommendedName>
        <fullName evidence="2">Rubrerythrin diiron-binding domain-containing protein</fullName>
    </recommendedName>
</protein>
<dbReference type="AlphaFoldDB" id="A0A7J3X6I1"/>
<evidence type="ECO:0000313" key="1">
    <source>
        <dbReference type="EMBL" id="HHP04798.1"/>
    </source>
</evidence>
<proteinExistence type="predicted"/>
<name>A0A7J3X6I1_THEPE</name>
<reference evidence="1" key="1">
    <citation type="journal article" date="2020" name="mSystems">
        <title>Genome- and Community-Level Interaction Insights into Carbon Utilization and Element Cycling Functions of Hydrothermarchaeota in Hydrothermal Sediment.</title>
        <authorList>
            <person name="Zhou Z."/>
            <person name="Liu Y."/>
            <person name="Xu W."/>
            <person name="Pan J."/>
            <person name="Luo Z.H."/>
            <person name="Li M."/>
        </authorList>
    </citation>
    <scope>NUCLEOTIDE SEQUENCE [LARGE SCALE GENOMIC DNA]</scope>
    <source>
        <strain evidence="1">SpSt-1125</strain>
    </source>
</reference>